<dbReference type="Pfam" id="PF03188">
    <property type="entry name" value="Cytochrom_B561"/>
    <property type="match status" value="1"/>
</dbReference>
<accession>A0ABD3PNF9</accession>
<dbReference type="PROSITE" id="PS50939">
    <property type="entry name" value="CYTOCHROME_B561"/>
    <property type="match status" value="1"/>
</dbReference>
<feature type="transmembrane region" description="Helical" evidence="9">
    <location>
        <begin position="264"/>
        <end position="286"/>
    </location>
</feature>
<evidence type="ECO:0000256" key="4">
    <source>
        <dbReference type="ARBA" id="ARBA00022729"/>
    </source>
</evidence>
<evidence type="ECO:0008006" key="15">
    <source>
        <dbReference type="Google" id="ProtNLM"/>
    </source>
</evidence>
<keyword evidence="3 9" id="KW-0812">Transmembrane</keyword>
<dbReference type="InterPro" id="IPR005018">
    <property type="entry name" value="DOMON_domain"/>
</dbReference>
<evidence type="ECO:0000256" key="1">
    <source>
        <dbReference type="ARBA" id="ARBA00004370"/>
    </source>
</evidence>
<keyword evidence="14" id="KW-1185">Reference proteome</keyword>
<dbReference type="CDD" id="cd08760">
    <property type="entry name" value="Cyt_b561_FRRS1_like"/>
    <property type="match status" value="1"/>
</dbReference>
<dbReference type="CDD" id="cd09631">
    <property type="entry name" value="DOMON_DOH"/>
    <property type="match status" value="1"/>
</dbReference>
<evidence type="ECO:0000256" key="7">
    <source>
        <dbReference type="ARBA" id="ARBA00023136"/>
    </source>
</evidence>
<dbReference type="PANTHER" id="PTHR23130:SF171">
    <property type="entry name" value="OS01G0895300 PROTEIN"/>
    <property type="match status" value="1"/>
</dbReference>
<evidence type="ECO:0000259" key="11">
    <source>
        <dbReference type="PROSITE" id="PS50836"/>
    </source>
</evidence>
<keyword evidence="7 9" id="KW-0472">Membrane</keyword>
<feature type="transmembrane region" description="Helical" evidence="9">
    <location>
        <begin position="306"/>
        <end position="323"/>
    </location>
</feature>
<feature type="transmembrane region" description="Helical" evidence="9">
    <location>
        <begin position="354"/>
        <end position="375"/>
    </location>
</feature>
<dbReference type="AlphaFoldDB" id="A0ABD3PNF9"/>
<comment type="subcellular location">
    <subcellularLocation>
        <location evidence="1">Membrane</location>
    </subcellularLocation>
</comment>
<evidence type="ECO:0000256" key="5">
    <source>
        <dbReference type="ARBA" id="ARBA00022982"/>
    </source>
</evidence>
<feature type="domain" description="Cytochrome b561" evidence="12">
    <location>
        <begin position="187"/>
        <end position="414"/>
    </location>
</feature>
<gene>
    <name evidence="13" type="ORF">HJC23_012253</name>
</gene>
<feature type="compositionally biased region" description="Basic and acidic residues" evidence="8">
    <location>
        <begin position="454"/>
        <end position="476"/>
    </location>
</feature>
<feature type="region of interest" description="Disordered" evidence="8">
    <location>
        <begin position="426"/>
        <end position="476"/>
    </location>
</feature>
<comment type="caution">
    <text evidence="13">The sequence shown here is derived from an EMBL/GenBank/DDBJ whole genome shotgun (WGS) entry which is preliminary data.</text>
</comment>
<evidence type="ECO:0000259" key="12">
    <source>
        <dbReference type="PROSITE" id="PS50939"/>
    </source>
</evidence>
<keyword evidence="2" id="KW-0813">Transport</keyword>
<keyword evidence="5" id="KW-0249">Electron transport</keyword>
<dbReference type="PROSITE" id="PS50836">
    <property type="entry name" value="DOMON"/>
    <property type="match status" value="1"/>
</dbReference>
<protein>
    <recommendedName>
        <fullName evidence="15">DOMON domain-containing protein</fullName>
    </recommendedName>
</protein>
<evidence type="ECO:0000313" key="13">
    <source>
        <dbReference type="EMBL" id="KAL3789164.1"/>
    </source>
</evidence>
<evidence type="ECO:0000256" key="3">
    <source>
        <dbReference type="ARBA" id="ARBA00022692"/>
    </source>
</evidence>
<evidence type="ECO:0000256" key="8">
    <source>
        <dbReference type="SAM" id="MobiDB-lite"/>
    </source>
</evidence>
<evidence type="ECO:0000256" key="9">
    <source>
        <dbReference type="SAM" id="Phobius"/>
    </source>
</evidence>
<name>A0ABD3PNF9_9STRA</name>
<dbReference type="Gene3D" id="1.20.120.1770">
    <property type="match status" value="1"/>
</dbReference>
<dbReference type="SMART" id="SM00665">
    <property type="entry name" value="B561"/>
    <property type="match status" value="1"/>
</dbReference>
<feature type="chain" id="PRO_5044891714" description="DOMON domain-containing protein" evidence="10">
    <location>
        <begin position="22"/>
        <end position="476"/>
    </location>
</feature>
<dbReference type="PANTHER" id="PTHR23130">
    <property type="entry name" value="CYTOCHROME B561 AND DOMON DOMAIN-CONTAINING PROTEIN"/>
    <property type="match status" value="1"/>
</dbReference>
<proteinExistence type="predicted"/>
<dbReference type="InterPro" id="IPR006593">
    <property type="entry name" value="Cyt_b561/ferric_Rdtase_TM"/>
</dbReference>
<reference evidence="13 14" key="1">
    <citation type="journal article" date="2020" name="G3 (Bethesda)">
        <title>Improved Reference Genome for Cyclotella cryptica CCMP332, a Model for Cell Wall Morphogenesis, Salinity Adaptation, and Lipid Production in Diatoms (Bacillariophyta).</title>
        <authorList>
            <person name="Roberts W.R."/>
            <person name="Downey K.M."/>
            <person name="Ruck E.C."/>
            <person name="Traller J.C."/>
            <person name="Alverson A.J."/>
        </authorList>
    </citation>
    <scope>NUCLEOTIDE SEQUENCE [LARGE SCALE GENOMIC DNA]</scope>
    <source>
        <strain evidence="13 14">CCMP332</strain>
    </source>
</reference>
<feature type="transmembrane region" description="Helical" evidence="9">
    <location>
        <begin position="220"/>
        <end position="244"/>
    </location>
</feature>
<dbReference type="EMBL" id="JABMIG020000145">
    <property type="protein sequence ID" value="KAL3789164.1"/>
    <property type="molecule type" value="Genomic_DNA"/>
</dbReference>
<evidence type="ECO:0000313" key="14">
    <source>
        <dbReference type="Proteomes" id="UP001516023"/>
    </source>
</evidence>
<sequence length="476" mass="52692">MWSPSPLVLVALLLAVSLGECHSSGSSVTDCTRNFCHVELTPNLLKRYRITVPAGNTDRTCPDCKITIQLELDGYSWIGIGVSQNGGMVGSHVVIGEPGLSEPKAYYLNGKTQSLIKPSDIVLEDATIDFINGQTIMEFTTTLESLGVESPIDQEPIGISLYGKSSFIWAHGNDGENELKYHGGNKASYEVNDMSIGTGDEAAQSQIAMSGSISNTRSKWLAHGILAFVSWGMCAPLAITAAIFRDFEGNSLWKKHFSEKLSKWWFYIHVGCNSLNYFFTLVVFSIAVSTIKKEGSPKWYHSHSKMGLAIFLLATFQVAGGLLRPAGKMTISSTDDVSDPVEPIKTNKRQIWELVHNVFGIALFLFGVWQIYAGMVLYKMRYDNSNFVAVAFFYIIWMGMWTALIVGGTIYKWKYQKDEVGSAEEVKRIEDDNGMENESQLELSESPNEGASDVPHKESEENIDDETGKKSEAVFI</sequence>
<feature type="signal peptide" evidence="10">
    <location>
        <begin position="1"/>
        <end position="21"/>
    </location>
</feature>
<evidence type="ECO:0000256" key="2">
    <source>
        <dbReference type="ARBA" id="ARBA00022448"/>
    </source>
</evidence>
<keyword evidence="6 9" id="KW-1133">Transmembrane helix</keyword>
<feature type="compositionally biased region" description="Polar residues" evidence="8">
    <location>
        <begin position="436"/>
        <end position="449"/>
    </location>
</feature>
<feature type="domain" description="DOMON" evidence="11">
    <location>
        <begin position="46"/>
        <end position="172"/>
    </location>
</feature>
<feature type="transmembrane region" description="Helical" evidence="9">
    <location>
        <begin position="387"/>
        <end position="411"/>
    </location>
</feature>
<keyword evidence="4 10" id="KW-0732">Signal</keyword>
<evidence type="ECO:0000256" key="6">
    <source>
        <dbReference type="ARBA" id="ARBA00022989"/>
    </source>
</evidence>
<dbReference type="Proteomes" id="UP001516023">
    <property type="component" value="Unassembled WGS sequence"/>
</dbReference>
<evidence type="ECO:0000256" key="10">
    <source>
        <dbReference type="SAM" id="SignalP"/>
    </source>
</evidence>
<organism evidence="13 14">
    <name type="scientific">Cyclotella cryptica</name>
    <dbReference type="NCBI Taxonomy" id="29204"/>
    <lineage>
        <taxon>Eukaryota</taxon>
        <taxon>Sar</taxon>
        <taxon>Stramenopiles</taxon>
        <taxon>Ochrophyta</taxon>
        <taxon>Bacillariophyta</taxon>
        <taxon>Coscinodiscophyceae</taxon>
        <taxon>Thalassiosirophycidae</taxon>
        <taxon>Stephanodiscales</taxon>
        <taxon>Stephanodiscaceae</taxon>
        <taxon>Cyclotella</taxon>
    </lineage>
</organism>
<dbReference type="GO" id="GO:0016020">
    <property type="term" value="C:membrane"/>
    <property type="evidence" value="ECO:0007669"/>
    <property type="project" value="UniProtKB-SubCell"/>
</dbReference>
<dbReference type="InterPro" id="IPR045266">
    <property type="entry name" value="DOH_DOMON"/>
</dbReference>